<keyword evidence="1" id="KW-0802">TPR repeat</keyword>
<dbReference type="PROSITE" id="PS50005">
    <property type="entry name" value="TPR"/>
    <property type="match status" value="1"/>
</dbReference>
<dbReference type="Gene3D" id="1.25.40.10">
    <property type="entry name" value="Tetratricopeptide repeat domain"/>
    <property type="match status" value="1"/>
</dbReference>
<dbReference type="SUPFAM" id="SSF48452">
    <property type="entry name" value="TPR-like"/>
    <property type="match status" value="1"/>
</dbReference>
<dbReference type="HOGENOM" id="CLU_070765_0_0_7"/>
<dbReference type="InterPro" id="IPR019734">
    <property type="entry name" value="TPR_rpt"/>
</dbReference>
<keyword evidence="3" id="KW-1185">Reference proteome</keyword>
<evidence type="ECO:0000256" key="1">
    <source>
        <dbReference type="PROSITE-ProRule" id="PRU00339"/>
    </source>
</evidence>
<accession>C8X4A0</accession>
<dbReference type="OrthoDB" id="5447835at2"/>
<dbReference type="eggNOG" id="ENOG5033HZ0">
    <property type="taxonomic scope" value="Bacteria"/>
</dbReference>
<dbReference type="STRING" id="485915.Dret_2090"/>
<evidence type="ECO:0000313" key="2">
    <source>
        <dbReference type="EMBL" id="ACV69374.1"/>
    </source>
</evidence>
<feature type="repeat" description="TPR" evidence="1">
    <location>
        <begin position="206"/>
        <end position="239"/>
    </location>
</feature>
<dbReference type="InterPro" id="IPR011990">
    <property type="entry name" value="TPR-like_helical_dom_sf"/>
</dbReference>
<dbReference type="Proteomes" id="UP000001052">
    <property type="component" value="Chromosome"/>
</dbReference>
<dbReference type="KEGG" id="drt:Dret_2090"/>
<protein>
    <submittedName>
        <fullName evidence="2">Uncharacterized protein</fullName>
    </submittedName>
</protein>
<dbReference type="AlphaFoldDB" id="C8X4A0"/>
<gene>
    <name evidence="2" type="ordered locus">Dret_2090</name>
</gene>
<dbReference type="RefSeq" id="WP_015752515.1">
    <property type="nucleotide sequence ID" value="NC_013223.1"/>
</dbReference>
<name>C8X4A0_DESRD</name>
<sequence length="258" mass="30720">MSKAWIRSKREEFVRDVFRDFCQIHFYFDQEFQNYEQTGAVDFVFMRDLLGEETNKGLLWRLKDTAHLLFRNYPSPITICQFLDWAIGYIFHESIKLKEDAYQQQNYGPWFQQIQQCREVSSEELALSQELLAIVDQTRESISREVSRIRFILVRCRRMFRLFLVLHRDNKLLARLLYDRKDLIHSIYSQEELAALLDSLYPQAPEKMYILASQSLRQGGWFENAARALDKALQINPENSAALQEKQFVAKQQGQLRF</sequence>
<proteinExistence type="predicted"/>
<reference evidence="3" key="1">
    <citation type="submission" date="2009-09" db="EMBL/GenBank/DDBJ databases">
        <title>The complete chromosome of Desulfohalobium retbaense DSM 5692.</title>
        <authorList>
            <consortium name="US DOE Joint Genome Institute (JGI-PGF)"/>
            <person name="Lucas S."/>
            <person name="Copeland A."/>
            <person name="Lapidus A."/>
            <person name="Glavina del Rio T."/>
            <person name="Dalin E."/>
            <person name="Tice H."/>
            <person name="Bruce D."/>
            <person name="Goodwin L."/>
            <person name="Pitluck S."/>
            <person name="Kyrpides N."/>
            <person name="Mavromatis K."/>
            <person name="Ivanova N."/>
            <person name="Mikhailova N."/>
            <person name="Munk A.C."/>
            <person name="Brettin T."/>
            <person name="Detter J.C."/>
            <person name="Han C."/>
            <person name="Tapia R."/>
            <person name="Larimer F."/>
            <person name="Land M."/>
            <person name="Hauser L."/>
            <person name="Markowitz V."/>
            <person name="Cheng J.-F."/>
            <person name="Hugenholtz P."/>
            <person name="Woyke T."/>
            <person name="Wu D."/>
            <person name="Spring S."/>
            <person name="Klenk H.-P."/>
            <person name="Eisen J.A."/>
        </authorList>
    </citation>
    <scope>NUCLEOTIDE SEQUENCE [LARGE SCALE GENOMIC DNA]</scope>
    <source>
        <strain evidence="3">DSM 5692</strain>
    </source>
</reference>
<evidence type="ECO:0000313" key="3">
    <source>
        <dbReference type="Proteomes" id="UP000001052"/>
    </source>
</evidence>
<organism evidence="2 3">
    <name type="scientific">Desulfohalobium retbaense (strain ATCC 49708 / DSM 5692 / JCM 16813 / HR100)</name>
    <dbReference type="NCBI Taxonomy" id="485915"/>
    <lineage>
        <taxon>Bacteria</taxon>
        <taxon>Pseudomonadati</taxon>
        <taxon>Thermodesulfobacteriota</taxon>
        <taxon>Desulfovibrionia</taxon>
        <taxon>Desulfovibrionales</taxon>
        <taxon>Desulfohalobiaceae</taxon>
        <taxon>Desulfohalobium</taxon>
    </lineage>
</organism>
<dbReference type="EMBL" id="CP001734">
    <property type="protein sequence ID" value="ACV69374.1"/>
    <property type="molecule type" value="Genomic_DNA"/>
</dbReference>
<reference evidence="2 3" key="2">
    <citation type="journal article" date="2010" name="Stand. Genomic Sci.">
        <title>Complete genome sequence of Desulfohalobium retbaense type strain (HR(100)).</title>
        <authorList>
            <person name="Spring S."/>
            <person name="Nolan M."/>
            <person name="Lapidus A."/>
            <person name="Glavina Del Rio T."/>
            <person name="Copeland A."/>
            <person name="Tice H."/>
            <person name="Cheng J.F."/>
            <person name="Lucas S."/>
            <person name="Land M."/>
            <person name="Chen F."/>
            <person name="Bruce D."/>
            <person name="Goodwin L."/>
            <person name="Pitluck S."/>
            <person name="Ivanova N."/>
            <person name="Mavromatis K."/>
            <person name="Mikhailova N."/>
            <person name="Pati A."/>
            <person name="Chen A."/>
            <person name="Palaniappan K."/>
            <person name="Hauser L."/>
            <person name="Chang Y.J."/>
            <person name="Jeffries C.D."/>
            <person name="Munk C."/>
            <person name="Kiss H."/>
            <person name="Chain P."/>
            <person name="Han C."/>
            <person name="Brettin T."/>
            <person name="Detter J.C."/>
            <person name="Schuler E."/>
            <person name="Goker M."/>
            <person name="Rohde M."/>
            <person name="Bristow J."/>
            <person name="Eisen J.A."/>
            <person name="Markowitz V."/>
            <person name="Hugenholtz P."/>
            <person name="Kyrpides N.C."/>
            <person name="Klenk H.P."/>
        </authorList>
    </citation>
    <scope>NUCLEOTIDE SEQUENCE [LARGE SCALE GENOMIC DNA]</scope>
    <source>
        <strain evidence="2 3">DSM 5692</strain>
    </source>
</reference>